<sequence length="536" mass="56164">MDASGHLLPGATPLPTGFSFSSTLNAISAALPPGALPPGALSTQQILASFHLQDFTLNADGTYTFIPAKNYFGAAPTITYYISDGHGGTAQANLNINVTHVNQTPILTSTTADAYVDDSANATVSDSAGTLFKLTVTDPDPGDTHNYQISDSRFQVSQVNGQDVLQLKPGVQLDYEDPTNPSHQIALTVTAVDSQGAKSASQNITVHVTDPVDTINSSDIKVSDITLNHGTSFSTSSLINTPHGDSDDPLTFTLYTPDANGNFTVPIDQTPLNQHGVSFDPVTGIFSGTPDSTTYGHTYAFEIKATSTHLNSSFSSPFHITVTAPLVAVDDTQIGLENSPIYGNVLTNDIPANPGNTIHVTGYSILGLGTISAGSPLTGNIFVAAGLISPGQFGIQDFQLNADGTYTLTPAQGYSGSIPTITYYTSDSAGETAHANLNVNVVVPDATVYDNKDAPITNFQTGIPFILPSASSYDIRNAATGKVDSHFTVDNSGNLILAPDTQLDYEEPANPNHLIVLNITPQGGTSQKVVVAIQDE</sequence>
<dbReference type="Pfam" id="PF17963">
    <property type="entry name" value="Big_9"/>
    <property type="match status" value="1"/>
</dbReference>
<dbReference type="SUPFAM" id="SSF49313">
    <property type="entry name" value="Cadherin-like"/>
    <property type="match status" value="1"/>
</dbReference>
<dbReference type="EMBL" id="CP133270">
    <property type="protein sequence ID" value="WVX67669.1"/>
    <property type="molecule type" value="Genomic_DNA"/>
</dbReference>
<evidence type="ECO:0000313" key="2">
    <source>
        <dbReference type="EMBL" id="WVX67669.1"/>
    </source>
</evidence>
<feature type="domain" description="Cadherin" evidence="1">
    <location>
        <begin position="134"/>
        <end position="216"/>
    </location>
</feature>
<dbReference type="InterPro" id="IPR002126">
    <property type="entry name" value="Cadherin-like_dom"/>
</dbReference>
<dbReference type="RefSeq" id="WP_331256364.1">
    <property type="nucleotide sequence ID" value="NZ_CP133270.1"/>
</dbReference>
<dbReference type="SMART" id="SM00112">
    <property type="entry name" value="CA"/>
    <property type="match status" value="1"/>
</dbReference>
<dbReference type="InterPro" id="IPR041690">
    <property type="entry name" value="Cadherin_5"/>
</dbReference>
<keyword evidence="3" id="KW-1185">Reference proteome</keyword>
<name>A0ABZ2C5F3_9PROT</name>
<evidence type="ECO:0000313" key="3">
    <source>
        <dbReference type="Proteomes" id="UP001330434"/>
    </source>
</evidence>
<dbReference type="Pfam" id="PF17892">
    <property type="entry name" value="Cadherin_5"/>
    <property type="match status" value="1"/>
</dbReference>
<dbReference type="InterPro" id="IPR015919">
    <property type="entry name" value="Cadherin-like_sf"/>
</dbReference>
<evidence type="ECO:0000259" key="1">
    <source>
        <dbReference type="SMART" id="SM00112"/>
    </source>
</evidence>
<proteinExistence type="predicted"/>
<gene>
    <name evidence="2" type="ORF">Bealeia1_01885</name>
</gene>
<organism evidence="2 3">
    <name type="scientific">Candidatus Bealeia paramacronuclearis</name>
    <dbReference type="NCBI Taxonomy" id="1921001"/>
    <lineage>
        <taxon>Bacteria</taxon>
        <taxon>Pseudomonadati</taxon>
        <taxon>Pseudomonadota</taxon>
        <taxon>Alphaproteobacteria</taxon>
        <taxon>Holosporales</taxon>
        <taxon>Holosporaceae</taxon>
        <taxon>Candidatus Bealeia</taxon>
    </lineage>
</organism>
<protein>
    <submittedName>
        <fullName evidence="2">Cadherin-like and tandem-95 repeat domain-containing protein</fullName>
    </submittedName>
</protein>
<dbReference type="Gene3D" id="2.60.40.10">
    <property type="entry name" value="Immunoglobulins"/>
    <property type="match status" value="1"/>
</dbReference>
<accession>A0ABZ2C5F3</accession>
<reference evidence="2 3" key="1">
    <citation type="journal article" date="2024" name="Environ. Microbiol.">
        <title>Novel evolutionary insights on the interactions of the Holosporales (Alphaproteobacteria) with eukaryotic hosts from comparative genomics.</title>
        <authorList>
            <person name="Giovannini M."/>
            <person name="Petroni G."/>
            <person name="Castelli M."/>
        </authorList>
    </citation>
    <scope>NUCLEOTIDE SEQUENCE [LARGE SCALE GENOMIC DNA]</scope>
    <source>
        <strain evidence="2 3">US_Bl 15I1</strain>
    </source>
</reference>
<dbReference type="Gene3D" id="2.60.40.60">
    <property type="entry name" value="Cadherins"/>
    <property type="match status" value="1"/>
</dbReference>
<dbReference type="Proteomes" id="UP001330434">
    <property type="component" value="Chromosome"/>
</dbReference>
<dbReference type="InterPro" id="IPR013783">
    <property type="entry name" value="Ig-like_fold"/>
</dbReference>